<dbReference type="PhylomeDB" id="A0A068VKL9"/>
<dbReference type="Pfam" id="PF00560">
    <property type="entry name" value="LRR_1"/>
    <property type="match status" value="2"/>
</dbReference>
<organism evidence="7 8">
    <name type="scientific">Coffea canephora</name>
    <name type="common">Robusta coffee</name>
    <dbReference type="NCBI Taxonomy" id="49390"/>
    <lineage>
        <taxon>Eukaryota</taxon>
        <taxon>Viridiplantae</taxon>
        <taxon>Streptophyta</taxon>
        <taxon>Embryophyta</taxon>
        <taxon>Tracheophyta</taxon>
        <taxon>Spermatophyta</taxon>
        <taxon>Magnoliopsida</taxon>
        <taxon>eudicotyledons</taxon>
        <taxon>Gunneridae</taxon>
        <taxon>Pentapetalae</taxon>
        <taxon>asterids</taxon>
        <taxon>lamiids</taxon>
        <taxon>Gentianales</taxon>
        <taxon>Rubiaceae</taxon>
        <taxon>Ixoroideae</taxon>
        <taxon>Gardenieae complex</taxon>
        <taxon>Bertiereae - Coffeeae clade</taxon>
        <taxon>Coffeeae</taxon>
        <taxon>Coffea</taxon>
    </lineage>
</organism>
<dbReference type="Proteomes" id="UP000295252">
    <property type="component" value="Unassembled WGS sequence"/>
</dbReference>
<evidence type="ECO:0000313" key="7">
    <source>
        <dbReference type="EMBL" id="CDP21144.1"/>
    </source>
</evidence>
<proteinExistence type="predicted"/>
<dbReference type="STRING" id="49390.A0A068VKL9"/>
<accession>A0A068VKL9</accession>
<dbReference type="InterPro" id="IPR032675">
    <property type="entry name" value="LRR_dom_sf"/>
</dbReference>
<reference evidence="8" key="1">
    <citation type="journal article" date="2014" name="Science">
        <title>The coffee genome provides insight into the convergent evolution of caffeine biosynthesis.</title>
        <authorList>
            <person name="Denoeud F."/>
            <person name="Carretero-Paulet L."/>
            <person name="Dereeper A."/>
            <person name="Droc G."/>
            <person name="Guyot R."/>
            <person name="Pietrella M."/>
            <person name="Zheng C."/>
            <person name="Alberti A."/>
            <person name="Anthony F."/>
            <person name="Aprea G."/>
            <person name="Aury J.M."/>
            <person name="Bento P."/>
            <person name="Bernard M."/>
            <person name="Bocs S."/>
            <person name="Campa C."/>
            <person name="Cenci A."/>
            <person name="Combes M.C."/>
            <person name="Crouzillat D."/>
            <person name="Da Silva C."/>
            <person name="Daddiego L."/>
            <person name="De Bellis F."/>
            <person name="Dussert S."/>
            <person name="Garsmeur O."/>
            <person name="Gayraud T."/>
            <person name="Guignon V."/>
            <person name="Jahn K."/>
            <person name="Jamilloux V."/>
            <person name="Joet T."/>
            <person name="Labadie K."/>
            <person name="Lan T."/>
            <person name="Leclercq J."/>
            <person name="Lepelley M."/>
            <person name="Leroy T."/>
            <person name="Li L.T."/>
            <person name="Librado P."/>
            <person name="Lopez L."/>
            <person name="Munoz A."/>
            <person name="Noel B."/>
            <person name="Pallavicini A."/>
            <person name="Perrotta G."/>
            <person name="Poncet V."/>
            <person name="Pot D."/>
            <person name="Priyono X."/>
            <person name="Rigoreau M."/>
            <person name="Rouard M."/>
            <person name="Rozas J."/>
            <person name="Tranchant-Dubreuil C."/>
            <person name="VanBuren R."/>
            <person name="Zhang Q."/>
            <person name="Andrade A.C."/>
            <person name="Argout X."/>
            <person name="Bertrand B."/>
            <person name="de Kochko A."/>
            <person name="Graziosi G."/>
            <person name="Henry R.J."/>
            <person name="Jayarama X."/>
            <person name="Ming R."/>
            <person name="Nagai C."/>
            <person name="Rounsley S."/>
            <person name="Sankoff D."/>
            <person name="Giuliano G."/>
            <person name="Albert V.A."/>
            <person name="Wincker P."/>
            <person name="Lashermes P."/>
        </authorList>
    </citation>
    <scope>NUCLEOTIDE SEQUENCE [LARGE SCALE GENOMIC DNA]</scope>
    <source>
        <strain evidence="8">cv. DH200-94</strain>
    </source>
</reference>
<dbReference type="InterPro" id="IPR051809">
    <property type="entry name" value="Plant_receptor-like_S/T_kinase"/>
</dbReference>
<dbReference type="InterPro" id="IPR011009">
    <property type="entry name" value="Kinase-like_dom_sf"/>
</dbReference>
<keyword evidence="2" id="KW-0433">Leucine-rich repeat</keyword>
<name>A0A068VKL9_COFCA</name>
<dbReference type="SUPFAM" id="SSF56112">
    <property type="entry name" value="Protein kinase-like (PK-like)"/>
    <property type="match status" value="1"/>
</dbReference>
<dbReference type="EMBL" id="HG741684">
    <property type="protein sequence ID" value="CDP21144.1"/>
    <property type="molecule type" value="Genomic_DNA"/>
</dbReference>
<keyword evidence="3" id="KW-0812">Transmembrane</keyword>
<dbReference type="InterPro" id="IPR001611">
    <property type="entry name" value="Leu-rich_rpt"/>
</dbReference>
<keyword evidence="5" id="KW-1133">Transmembrane helix</keyword>
<evidence type="ECO:0000256" key="6">
    <source>
        <dbReference type="ARBA" id="ARBA00023136"/>
    </source>
</evidence>
<evidence type="ECO:0000256" key="5">
    <source>
        <dbReference type="ARBA" id="ARBA00022989"/>
    </source>
</evidence>
<dbReference type="Gene3D" id="3.80.10.10">
    <property type="entry name" value="Ribonuclease Inhibitor"/>
    <property type="match status" value="2"/>
</dbReference>
<dbReference type="OrthoDB" id="1103805at2759"/>
<sequence length="373" mass="41663">MSRNKISEYGMGLAASTQGDVYSYGILLLEMITGRRPTDDKFVGDLDLHNYVNGALHERVSERVDPLLFLEGDENRNMTPGGKNINGSILVTGLEVLDLSKNKVAGQVPANLGDLTNLQLLNLGVNFFGNNSSRDLDFIASLTNCSDLRILSLSGNKFGGNMPRVMANLSNQLTKLFLAWGEINYFGKLQNLQHLRFDTNQFSGQIVSTLCNTTALYYLDLSFNHFQERLGQQITREFKLPQIELYLKRNMNPNDSTRSAFFCQKFSAKFFLSQLTASLVSLFASLLPEAFLSKPRKLLLSLYSPSALCFSHPFFSAAPLVVNLSHSYLYSPPFFFCFSLSPPDLQPSLSPSPFSLNEITLKFGVYNNVLMNC</sequence>
<protein>
    <submittedName>
        <fullName evidence="7">DH200=94 genomic scaffold, scaffold_2600</fullName>
    </submittedName>
</protein>
<comment type="subcellular location">
    <subcellularLocation>
        <location evidence="1">Membrane</location>
    </subcellularLocation>
</comment>
<dbReference type="Gramene" id="CDP21144">
    <property type="protein sequence ID" value="CDP21144"/>
    <property type="gene ID" value="GSCOC_T00011970001"/>
</dbReference>
<keyword evidence="8" id="KW-1185">Reference proteome</keyword>
<dbReference type="Gene3D" id="1.10.510.10">
    <property type="entry name" value="Transferase(Phosphotransferase) domain 1"/>
    <property type="match status" value="1"/>
</dbReference>
<evidence type="ECO:0000313" key="8">
    <source>
        <dbReference type="Proteomes" id="UP000295252"/>
    </source>
</evidence>
<gene>
    <name evidence="7" type="ORF">GSCOC_T00011970001</name>
</gene>
<dbReference type="PANTHER" id="PTHR27008">
    <property type="entry name" value="OS04G0122200 PROTEIN"/>
    <property type="match status" value="1"/>
</dbReference>
<evidence type="ECO:0000256" key="2">
    <source>
        <dbReference type="ARBA" id="ARBA00022614"/>
    </source>
</evidence>
<evidence type="ECO:0000256" key="4">
    <source>
        <dbReference type="ARBA" id="ARBA00022737"/>
    </source>
</evidence>
<dbReference type="GO" id="GO:0016020">
    <property type="term" value="C:membrane"/>
    <property type="evidence" value="ECO:0007669"/>
    <property type="project" value="UniProtKB-SubCell"/>
</dbReference>
<keyword evidence="6" id="KW-0472">Membrane</keyword>
<keyword evidence="4" id="KW-0677">Repeat</keyword>
<dbReference type="AlphaFoldDB" id="A0A068VKL9"/>
<dbReference type="SUPFAM" id="SSF52047">
    <property type="entry name" value="RNI-like"/>
    <property type="match status" value="1"/>
</dbReference>
<evidence type="ECO:0000256" key="3">
    <source>
        <dbReference type="ARBA" id="ARBA00022692"/>
    </source>
</evidence>
<evidence type="ECO:0000256" key="1">
    <source>
        <dbReference type="ARBA" id="ARBA00004370"/>
    </source>
</evidence>
<dbReference type="InParanoid" id="A0A068VKL9"/>
<dbReference type="PANTHER" id="PTHR27008:SF499">
    <property type="entry name" value="OS06G0581500 PROTEIN"/>
    <property type="match status" value="1"/>
</dbReference>